<sequence length="29" mass="3094">MVIYITNSVAKGVPIQEDGVLMSSMLPLS</sequence>
<dbReference type="AlphaFoldDB" id="A0A0A9F8B0"/>
<organism evidence="1">
    <name type="scientific">Arundo donax</name>
    <name type="common">Giant reed</name>
    <name type="synonym">Donax arundinaceus</name>
    <dbReference type="NCBI Taxonomy" id="35708"/>
    <lineage>
        <taxon>Eukaryota</taxon>
        <taxon>Viridiplantae</taxon>
        <taxon>Streptophyta</taxon>
        <taxon>Embryophyta</taxon>
        <taxon>Tracheophyta</taxon>
        <taxon>Spermatophyta</taxon>
        <taxon>Magnoliopsida</taxon>
        <taxon>Liliopsida</taxon>
        <taxon>Poales</taxon>
        <taxon>Poaceae</taxon>
        <taxon>PACMAD clade</taxon>
        <taxon>Arundinoideae</taxon>
        <taxon>Arundineae</taxon>
        <taxon>Arundo</taxon>
    </lineage>
</organism>
<accession>A0A0A9F8B0</accession>
<reference evidence="1" key="1">
    <citation type="submission" date="2014-09" db="EMBL/GenBank/DDBJ databases">
        <authorList>
            <person name="Magalhaes I.L.F."/>
            <person name="Oliveira U."/>
            <person name="Santos F.R."/>
            <person name="Vidigal T.H.D.A."/>
            <person name="Brescovit A.D."/>
            <person name="Santos A.J."/>
        </authorList>
    </citation>
    <scope>NUCLEOTIDE SEQUENCE</scope>
    <source>
        <tissue evidence="1">Shoot tissue taken approximately 20 cm above the soil surface</tissue>
    </source>
</reference>
<protein>
    <submittedName>
        <fullName evidence="1">Uncharacterized protein</fullName>
    </submittedName>
</protein>
<dbReference type="EMBL" id="GBRH01188621">
    <property type="protein sequence ID" value="JAE09275.1"/>
    <property type="molecule type" value="Transcribed_RNA"/>
</dbReference>
<evidence type="ECO:0000313" key="1">
    <source>
        <dbReference type="EMBL" id="JAE09275.1"/>
    </source>
</evidence>
<proteinExistence type="predicted"/>
<reference evidence="1" key="2">
    <citation type="journal article" date="2015" name="Data Brief">
        <title>Shoot transcriptome of the giant reed, Arundo donax.</title>
        <authorList>
            <person name="Barrero R.A."/>
            <person name="Guerrero F.D."/>
            <person name="Moolhuijzen P."/>
            <person name="Goolsby J.A."/>
            <person name="Tidwell J."/>
            <person name="Bellgard S.E."/>
            <person name="Bellgard M.I."/>
        </authorList>
    </citation>
    <scope>NUCLEOTIDE SEQUENCE</scope>
    <source>
        <tissue evidence="1">Shoot tissue taken approximately 20 cm above the soil surface</tissue>
    </source>
</reference>
<name>A0A0A9F8B0_ARUDO</name>